<gene>
    <name evidence="2" type="ORF">H8E29_04375</name>
</gene>
<feature type="compositionally biased region" description="Basic and acidic residues" evidence="1">
    <location>
        <begin position="23"/>
        <end position="46"/>
    </location>
</feature>
<sequence>MKENIPLQKGGHVGKGQLQIPKTPERDRKEKEARREIKTQRADSTKSAHRRNIYRKNNYRKTVEISRGVGADF</sequence>
<comment type="caution">
    <text evidence="2">The sequence shown here is derived from an EMBL/GenBank/DDBJ whole genome shotgun (WGS) entry which is preliminary data.</text>
</comment>
<dbReference type="AlphaFoldDB" id="A0A8J6NFI0"/>
<name>A0A8J6NFI0_9CHLR</name>
<dbReference type="Proteomes" id="UP000614469">
    <property type="component" value="Unassembled WGS sequence"/>
</dbReference>
<dbReference type="EMBL" id="JACNJN010000068">
    <property type="protein sequence ID" value="MBC8334478.1"/>
    <property type="molecule type" value="Genomic_DNA"/>
</dbReference>
<evidence type="ECO:0000256" key="1">
    <source>
        <dbReference type="SAM" id="MobiDB-lite"/>
    </source>
</evidence>
<protein>
    <submittedName>
        <fullName evidence="2">Uncharacterized protein</fullName>
    </submittedName>
</protein>
<evidence type="ECO:0000313" key="3">
    <source>
        <dbReference type="Proteomes" id="UP000614469"/>
    </source>
</evidence>
<accession>A0A8J6NFI0</accession>
<reference evidence="2 3" key="1">
    <citation type="submission" date="2020-08" db="EMBL/GenBank/DDBJ databases">
        <title>Bridging the membrane lipid divide: bacteria of the FCB group superphylum have the potential to synthesize archaeal ether lipids.</title>
        <authorList>
            <person name="Villanueva L."/>
            <person name="Von Meijenfeldt F.A.B."/>
            <person name="Westbye A.B."/>
            <person name="Yadav S."/>
            <person name="Hopmans E.C."/>
            <person name="Dutilh B.E."/>
            <person name="Sinninghe Damste J.S."/>
        </authorList>
    </citation>
    <scope>NUCLEOTIDE SEQUENCE [LARGE SCALE GENOMIC DNA]</scope>
    <source>
        <strain evidence="2">NIOZ-UU36</strain>
    </source>
</reference>
<organism evidence="2 3">
    <name type="scientific">Candidatus Desulfolinea nitratireducens</name>
    <dbReference type="NCBI Taxonomy" id="2841698"/>
    <lineage>
        <taxon>Bacteria</taxon>
        <taxon>Bacillati</taxon>
        <taxon>Chloroflexota</taxon>
        <taxon>Anaerolineae</taxon>
        <taxon>Anaerolineales</taxon>
        <taxon>Anaerolineales incertae sedis</taxon>
        <taxon>Candidatus Desulfolinea</taxon>
    </lineage>
</organism>
<feature type="region of interest" description="Disordered" evidence="1">
    <location>
        <begin position="1"/>
        <end position="55"/>
    </location>
</feature>
<evidence type="ECO:0000313" key="2">
    <source>
        <dbReference type="EMBL" id="MBC8334478.1"/>
    </source>
</evidence>
<proteinExistence type="predicted"/>